<dbReference type="Pfam" id="PF00078">
    <property type="entry name" value="RVT_1"/>
    <property type="match status" value="1"/>
</dbReference>
<dbReference type="EMBL" id="CACRXK020001815">
    <property type="protein sequence ID" value="CAB3991260.1"/>
    <property type="molecule type" value="Genomic_DNA"/>
</dbReference>
<gene>
    <name evidence="1" type="ORF">PACLA_8A062889</name>
</gene>
<reference evidence="1" key="1">
    <citation type="submission" date="2020-04" db="EMBL/GenBank/DDBJ databases">
        <authorList>
            <person name="Alioto T."/>
            <person name="Alioto T."/>
            <person name="Gomez Garrido J."/>
        </authorList>
    </citation>
    <scope>NUCLEOTIDE SEQUENCE</scope>
    <source>
        <strain evidence="1">A484AB</strain>
    </source>
</reference>
<evidence type="ECO:0000313" key="2">
    <source>
        <dbReference type="Proteomes" id="UP001152795"/>
    </source>
</evidence>
<evidence type="ECO:0000313" key="1">
    <source>
        <dbReference type="EMBL" id="CAB3991260.1"/>
    </source>
</evidence>
<accession>A0A7D9HV82</accession>
<proteinExistence type="predicted"/>
<dbReference type="PANTHER" id="PTHR33332">
    <property type="entry name" value="REVERSE TRANSCRIPTASE DOMAIN-CONTAINING PROTEIN"/>
    <property type="match status" value="1"/>
</dbReference>
<dbReference type="SUPFAM" id="SSF56672">
    <property type="entry name" value="DNA/RNA polymerases"/>
    <property type="match status" value="1"/>
</dbReference>
<comment type="caution">
    <text evidence="1">The sequence shown here is derived from an EMBL/GenBank/DDBJ whole genome shotgun (WGS) entry which is preliminary data.</text>
</comment>
<dbReference type="CDD" id="cd01650">
    <property type="entry name" value="RT_nLTR_like"/>
    <property type="match status" value="1"/>
</dbReference>
<dbReference type="InterPro" id="IPR043502">
    <property type="entry name" value="DNA/RNA_pol_sf"/>
</dbReference>
<organism evidence="1 2">
    <name type="scientific">Paramuricea clavata</name>
    <name type="common">Red gorgonian</name>
    <name type="synonym">Violescent sea-whip</name>
    <dbReference type="NCBI Taxonomy" id="317549"/>
    <lineage>
        <taxon>Eukaryota</taxon>
        <taxon>Metazoa</taxon>
        <taxon>Cnidaria</taxon>
        <taxon>Anthozoa</taxon>
        <taxon>Octocorallia</taxon>
        <taxon>Malacalcyonacea</taxon>
        <taxon>Plexauridae</taxon>
        <taxon>Paramuricea</taxon>
    </lineage>
</organism>
<name>A0A7D9HV82_PARCT</name>
<dbReference type="PROSITE" id="PS50878">
    <property type="entry name" value="RT_POL"/>
    <property type="match status" value="1"/>
</dbReference>
<dbReference type="InterPro" id="IPR000477">
    <property type="entry name" value="RT_dom"/>
</dbReference>
<dbReference type="AlphaFoldDB" id="A0A7D9HV82"/>
<dbReference type="Proteomes" id="UP001152795">
    <property type="component" value="Unassembled WGS sequence"/>
</dbReference>
<keyword evidence="2" id="KW-1185">Reference proteome</keyword>
<protein>
    <submittedName>
        <fullName evidence="1">Uncharacterized protein</fullName>
    </submittedName>
</protein>
<sequence>MPELSSIELSEIEVVGVLRKLNSRKACGPDNIPNRLLIELADVIAPSLCEIFNMSLNLGVVPLKWKMANITPVFKREDPTLAINYRPISLLCTLSKVLERCVHNLSYQHLEPHIYQMQHGFIRGKSTTTQLLEVYHEILESLASGNEVDAIYLDFSKAFDKVPHHLLLRKLETLGIRGSLLSWFQSYLTDRQQRVVLHGVCSEWLPVTSGVPQGSVLGPLLFLVYCNDIPTYIENNSTLACRDNKVVPKGLRISTQYHTKHARKILMKAELALVRERIAWTRRQLCRVDERILSLNEELWMTLNEEHYATAKRMISASSTKTFNKARSTQITKFTKLTSFGRTHCRQEDMASHPLQRTVINMSARRLTPVEEDVLALGLNFAVVPRVLPKEDLYNVWNRSYTT</sequence>